<dbReference type="InterPro" id="IPR017888">
    <property type="entry name" value="CYC/TB1_R_domain"/>
</dbReference>
<keyword evidence="2" id="KW-0217">Developmental protein</keyword>
<feature type="compositionally biased region" description="Polar residues" evidence="7">
    <location>
        <begin position="51"/>
        <end position="71"/>
    </location>
</feature>
<evidence type="ECO:0000259" key="8">
    <source>
        <dbReference type="PROSITE" id="PS51369"/>
    </source>
</evidence>
<feature type="region of interest" description="Disordered" evidence="7">
    <location>
        <begin position="30"/>
        <end position="89"/>
    </location>
</feature>
<dbReference type="PROSITE" id="PS51370">
    <property type="entry name" value="R"/>
    <property type="match status" value="1"/>
</dbReference>
<reference evidence="10" key="1">
    <citation type="submission" date="2004-08" db="EMBL/GenBank/DDBJ databases">
        <title>Collinsia verna CYCLOIDEA-like gene sequence.</title>
        <authorList>
            <person name="Kalisz S."/>
        </authorList>
    </citation>
    <scope>NUCLEOTIDE SEQUENCE</scope>
</reference>
<feature type="domain" description="R" evidence="9">
    <location>
        <begin position="74"/>
        <end position="91"/>
    </location>
</feature>
<dbReference type="InterPro" id="IPR005333">
    <property type="entry name" value="Transcription_factor_TCP"/>
</dbReference>
<gene>
    <name evidence="10" type="primary">CYC</name>
</gene>
<keyword evidence="4" id="KW-0238">DNA-binding</keyword>
<evidence type="ECO:0000256" key="4">
    <source>
        <dbReference type="ARBA" id="ARBA00023125"/>
    </source>
</evidence>
<protein>
    <submittedName>
        <fullName evidence="10">CYCLOIDEA-like protein</fullName>
    </submittedName>
</protein>
<feature type="non-terminal residue" evidence="10">
    <location>
        <position position="186"/>
    </location>
</feature>
<dbReference type="GO" id="GO:0043565">
    <property type="term" value="F:sequence-specific DNA binding"/>
    <property type="evidence" value="ECO:0007669"/>
    <property type="project" value="TreeGrafter"/>
</dbReference>
<comment type="subcellular location">
    <subcellularLocation>
        <location evidence="1">Nucleus</location>
    </subcellularLocation>
</comment>
<evidence type="ECO:0000256" key="2">
    <source>
        <dbReference type="ARBA" id="ARBA00022473"/>
    </source>
</evidence>
<evidence type="ECO:0000259" key="9">
    <source>
        <dbReference type="PROSITE" id="PS51370"/>
    </source>
</evidence>
<keyword evidence="3" id="KW-0805">Transcription regulation</keyword>
<evidence type="ECO:0000256" key="3">
    <source>
        <dbReference type="ARBA" id="ARBA00023015"/>
    </source>
</evidence>
<evidence type="ECO:0000313" key="10">
    <source>
        <dbReference type="EMBL" id="AAU82087.1"/>
    </source>
</evidence>
<dbReference type="AlphaFoldDB" id="Q5XXB6"/>
<accession>Q5XXB6</accession>
<proteinExistence type="predicted"/>
<feature type="compositionally biased region" description="Basic and acidic residues" evidence="7">
    <location>
        <begin position="72"/>
        <end position="89"/>
    </location>
</feature>
<evidence type="ECO:0000256" key="6">
    <source>
        <dbReference type="ARBA" id="ARBA00023242"/>
    </source>
</evidence>
<keyword evidence="6" id="KW-0539">Nucleus</keyword>
<dbReference type="GO" id="GO:2000032">
    <property type="term" value="P:regulation of secondary shoot formation"/>
    <property type="evidence" value="ECO:0007669"/>
    <property type="project" value="TreeGrafter"/>
</dbReference>
<evidence type="ECO:0000256" key="1">
    <source>
        <dbReference type="ARBA" id="ARBA00004123"/>
    </source>
</evidence>
<feature type="compositionally biased region" description="Polar residues" evidence="7">
    <location>
        <begin position="30"/>
        <end position="41"/>
    </location>
</feature>
<evidence type="ECO:0000256" key="7">
    <source>
        <dbReference type="SAM" id="MobiDB-lite"/>
    </source>
</evidence>
<keyword evidence="5" id="KW-0804">Transcription</keyword>
<dbReference type="GO" id="GO:0005634">
    <property type="term" value="C:nucleus"/>
    <property type="evidence" value="ECO:0007669"/>
    <property type="project" value="UniProtKB-SubCell"/>
</dbReference>
<feature type="domain" description="TCP" evidence="8">
    <location>
        <begin position="1"/>
        <end position="25"/>
    </location>
</feature>
<organism evidence="10">
    <name type="scientific">Collinsia verna</name>
    <dbReference type="NCBI Taxonomy" id="183438"/>
    <lineage>
        <taxon>Eukaryota</taxon>
        <taxon>Viridiplantae</taxon>
        <taxon>Streptophyta</taxon>
        <taxon>Embryophyta</taxon>
        <taxon>Tracheophyta</taxon>
        <taxon>Spermatophyta</taxon>
        <taxon>Magnoliopsida</taxon>
        <taxon>eudicotyledons</taxon>
        <taxon>Gunneridae</taxon>
        <taxon>Pentapetalae</taxon>
        <taxon>asterids</taxon>
        <taxon>lamiids</taxon>
        <taxon>Lamiales</taxon>
        <taxon>Plantaginaceae</taxon>
        <taxon>Cheloneae</taxon>
        <taxon>Collinsia</taxon>
    </lineage>
</organism>
<dbReference type="InterPro" id="IPR017887">
    <property type="entry name" value="TF_TCP_subgr"/>
</dbReference>
<name>Q5XXB6_9LAMI</name>
<dbReference type="Pfam" id="PF03634">
    <property type="entry name" value="TCP"/>
    <property type="match status" value="1"/>
</dbReference>
<evidence type="ECO:0000256" key="5">
    <source>
        <dbReference type="ARBA" id="ARBA00023163"/>
    </source>
</evidence>
<dbReference type="PANTHER" id="PTHR31072">
    <property type="entry name" value="TRANSCRIPTION FACTOR TCP4-RELATED"/>
    <property type="match status" value="1"/>
</dbReference>
<dbReference type="EMBL" id="AY728091">
    <property type="protein sequence ID" value="AAU82087.1"/>
    <property type="molecule type" value="Genomic_DNA"/>
</dbReference>
<dbReference type="PROSITE" id="PS51369">
    <property type="entry name" value="TCP"/>
    <property type="match status" value="1"/>
</dbReference>
<sequence length="186" mass="21114">MLGFDKPSKTLEWLLTKSKTAIKDLVQMKSCKSTNSTSGGPNSDCHDQEVESSCPSNSKGKSVLANNSSYNKAKESRAKARARARERTKEKMCIKQQLINEASGYIKSNYHNQFEVSGSRMPNIHCPLSYEEATRELIQEESIVIKRRMKQLNPPIFGMHQQNLNTSSNLNENWDFSAILDQHKFI</sequence>
<dbReference type="GO" id="GO:0003700">
    <property type="term" value="F:DNA-binding transcription factor activity"/>
    <property type="evidence" value="ECO:0007669"/>
    <property type="project" value="InterPro"/>
</dbReference>
<dbReference type="PANTHER" id="PTHR31072:SF224">
    <property type="entry name" value="TRANSCRIPTION FACTOR TCP1"/>
    <property type="match status" value="1"/>
</dbReference>